<keyword evidence="2" id="KW-1185">Reference proteome</keyword>
<sequence length="262" mass="28226">MRGNESFGAGNIERYAVPAQKHRGDFRVTGEPAAGFWRYSDAGVRVRDTETFPKQFPVQGNSEVRPLLPLDGEFPGVRNKIKRLGERVTVALGNGPLISVAVLGGVGFGQWAEDFGEQGARFAVEGAPEIQSPITPGVQGQFAARFFVFLFGRCWAVGVEVVVDALAKFDEAAGGVMFRVFHQGSFGVFAFFDVHPGGEFVHDPHDRVDVGIREFTSAHGFADKAKFGCEGFAGEGLAAAQVQCPFQATTSLGRGQQEVILQ</sequence>
<organism evidence="1 2">
    <name type="scientific">Fodinicola feengrottensis</name>
    <dbReference type="NCBI Taxonomy" id="435914"/>
    <lineage>
        <taxon>Bacteria</taxon>
        <taxon>Bacillati</taxon>
        <taxon>Actinomycetota</taxon>
        <taxon>Actinomycetes</taxon>
        <taxon>Mycobacteriales</taxon>
        <taxon>Fodinicola</taxon>
    </lineage>
</organism>
<name>A0ABN2GGZ8_9ACTN</name>
<gene>
    <name evidence="1" type="ORF">GCM10009765_20580</name>
</gene>
<accession>A0ABN2GGZ8</accession>
<evidence type="ECO:0000313" key="1">
    <source>
        <dbReference type="EMBL" id="GAA1671065.1"/>
    </source>
</evidence>
<reference evidence="1 2" key="1">
    <citation type="journal article" date="2019" name="Int. J. Syst. Evol. Microbiol.">
        <title>The Global Catalogue of Microorganisms (GCM) 10K type strain sequencing project: providing services to taxonomists for standard genome sequencing and annotation.</title>
        <authorList>
            <consortium name="The Broad Institute Genomics Platform"/>
            <consortium name="The Broad Institute Genome Sequencing Center for Infectious Disease"/>
            <person name="Wu L."/>
            <person name="Ma J."/>
        </authorList>
    </citation>
    <scope>NUCLEOTIDE SEQUENCE [LARGE SCALE GENOMIC DNA]</scope>
    <source>
        <strain evidence="1 2">JCM 14718</strain>
    </source>
</reference>
<dbReference type="EMBL" id="BAAANY010000008">
    <property type="protein sequence ID" value="GAA1671065.1"/>
    <property type="molecule type" value="Genomic_DNA"/>
</dbReference>
<protein>
    <submittedName>
        <fullName evidence="1">Uncharacterized protein</fullName>
    </submittedName>
</protein>
<comment type="caution">
    <text evidence="1">The sequence shown here is derived from an EMBL/GenBank/DDBJ whole genome shotgun (WGS) entry which is preliminary data.</text>
</comment>
<proteinExistence type="predicted"/>
<dbReference type="Proteomes" id="UP001500618">
    <property type="component" value="Unassembled WGS sequence"/>
</dbReference>
<evidence type="ECO:0000313" key="2">
    <source>
        <dbReference type="Proteomes" id="UP001500618"/>
    </source>
</evidence>